<name>A0ABU7K5X1_9ACTN</name>
<evidence type="ECO:0000256" key="1">
    <source>
        <dbReference type="SAM" id="MobiDB-lite"/>
    </source>
</evidence>
<dbReference type="Proteomes" id="UP001356095">
    <property type="component" value="Unassembled WGS sequence"/>
</dbReference>
<reference evidence="4 5" key="1">
    <citation type="submission" date="2023-08" db="EMBL/GenBank/DDBJ databases">
        <authorList>
            <person name="Girao M."/>
            <person name="Carvalho M.F."/>
        </authorList>
    </citation>
    <scope>NUCLEOTIDE SEQUENCE [LARGE SCALE GENOMIC DNA]</scope>
    <source>
        <strain evidence="4 5">CT-R113</strain>
    </source>
</reference>
<gene>
    <name evidence="4" type="ORF">Q8791_09390</name>
</gene>
<keyword evidence="2" id="KW-1133">Transmembrane helix</keyword>
<feature type="transmembrane region" description="Helical" evidence="2">
    <location>
        <begin position="192"/>
        <end position="213"/>
    </location>
</feature>
<dbReference type="Pfam" id="PF00174">
    <property type="entry name" value="Oxidored_molyb"/>
    <property type="match status" value="1"/>
</dbReference>
<dbReference type="InterPro" id="IPR008335">
    <property type="entry name" value="Mopterin_OxRdtase_euk"/>
</dbReference>
<dbReference type="InterPro" id="IPR036374">
    <property type="entry name" value="OxRdtase_Mopterin-bd_sf"/>
</dbReference>
<keyword evidence="5" id="KW-1185">Reference proteome</keyword>
<evidence type="ECO:0000313" key="4">
    <source>
        <dbReference type="EMBL" id="MEE2037432.1"/>
    </source>
</evidence>
<evidence type="ECO:0000259" key="3">
    <source>
        <dbReference type="Pfam" id="PF00174"/>
    </source>
</evidence>
<accession>A0ABU7K5X1</accession>
<dbReference type="PRINTS" id="PR00407">
    <property type="entry name" value="EUMOPTERIN"/>
</dbReference>
<dbReference type="SUPFAM" id="SSF56524">
    <property type="entry name" value="Oxidoreductase molybdopterin-binding domain"/>
    <property type="match status" value="1"/>
</dbReference>
<evidence type="ECO:0000256" key="2">
    <source>
        <dbReference type="SAM" id="Phobius"/>
    </source>
</evidence>
<sequence>MDEQGGGPRRRRRSDAVRAEAPGPVPRRPVGGVLALLGEGPPFGPTRPGFWRSPLRGPRLTSLLGAVLLVGVPVLFVTGLLSYAAYNPDLASNDMTPDKGVLGFYLFPWPTDPPWLYRLTQGVHVTLGITLVPVLLAKLWSVVPLLFRWPPVRSLAHALERLSVLFLVGGALFVFATGVLNVQLEYVFPGSFYPLHFYGAWVFVSGLVAHVALKLPTMVRALRGRGPGRGPGDASGRGRADDGLVAPDPAPETASRRTLLGAVGLGSLALLLTTVGQSLGGPLRRTAVLAPHGRLPADGADGFPVNTTAAYAGVTDADTGPGWRLTVRNGDREVVLTREELLALPRYRSALPIACVEGWSTRDLDWEGVRLSDLAALVGAAGPPGVLVESAQRSGAFASAALRGNQVADPRSLLALRVNGEDLSPDHGYPARVIVPANPGVHNTKWVTRLGFGEV</sequence>
<feature type="transmembrane region" description="Helical" evidence="2">
    <location>
        <begin position="159"/>
        <end position="180"/>
    </location>
</feature>
<organism evidence="4 5">
    <name type="scientific">Nocardiopsis codii</name>
    <dbReference type="NCBI Taxonomy" id="3065942"/>
    <lineage>
        <taxon>Bacteria</taxon>
        <taxon>Bacillati</taxon>
        <taxon>Actinomycetota</taxon>
        <taxon>Actinomycetes</taxon>
        <taxon>Streptosporangiales</taxon>
        <taxon>Nocardiopsidaceae</taxon>
        <taxon>Nocardiopsis</taxon>
    </lineage>
</organism>
<protein>
    <submittedName>
        <fullName evidence="4">Molybdopterin-dependent oxidoreductase</fullName>
    </submittedName>
</protein>
<feature type="domain" description="Oxidoreductase molybdopterin-binding" evidence="3">
    <location>
        <begin position="322"/>
        <end position="452"/>
    </location>
</feature>
<keyword evidence="2" id="KW-0812">Transmembrane</keyword>
<dbReference type="EMBL" id="JAUZMY010000007">
    <property type="protein sequence ID" value="MEE2037432.1"/>
    <property type="molecule type" value="Genomic_DNA"/>
</dbReference>
<dbReference type="RefSeq" id="WP_330091228.1">
    <property type="nucleotide sequence ID" value="NZ_JAUZMY010000007.1"/>
</dbReference>
<feature type="region of interest" description="Disordered" evidence="1">
    <location>
        <begin position="1"/>
        <end position="31"/>
    </location>
</feature>
<keyword evidence="2" id="KW-0472">Membrane</keyword>
<dbReference type="Gene3D" id="3.90.420.10">
    <property type="entry name" value="Oxidoreductase, molybdopterin-binding domain"/>
    <property type="match status" value="1"/>
</dbReference>
<dbReference type="PANTHER" id="PTHR43032">
    <property type="entry name" value="PROTEIN-METHIONINE-SULFOXIDE REDUCTASE"/>
    <property type="match status" value="1"/>
</dbReference>
<feature type="region of interest" description="Disordered" evidence="1">
    <location>
        <begin position="224"/>
        <end position="253"/>
    </location>
</feature>
<dbReference type="CDD" id="cd00321">
    <property type="entry name" value="SO_family_Moco"/>
    <property type="match status" value="1"/>
</dbReference>
<feature type="transmembrane region" description="Helical" evidence="2">
    <location>
        <begin position="60"/>
        <end position="86"/>
    </location>
</feature>
<dbReference type="PANTHER" id="PTHR43032:SF2">
    <property type="entry name" value="BLL0505 PROTEIN"/>
    <property type="match status" value="1"/>
</dbReference>
<feature type="transmembrane region" description="Helical" evidence="2">
    <location>
        <begin position="123"/>
        <end position="147"/>
    </location>
</feature>
<comment type="caution">
    <text evidence="4">The sequence shown here is derived from an EMBL/GenBank/DDBJ whole genome shotgun (WGS) entry which is preliminary data.</text>
</comment>
<dbReference type="InterPro" id="IPR000572">
    <property type="entry name" value="OxRdtase_Mopterin-bd_dom"/>
</dbReference>
<evidence type="ECO:0000313" key="5">
    <source>
        <dbReference type="Proteomes" id="UP001356095"/>
    </source>
</evidence>
<proteinExistence type="predicted"/>
<feature type="compositionally biased region" description="Gly residues" evidence="1">
    <location>
        <begin position="225"/>
        <end position="235"/>
    </location>
</feature>